<dbReference type="InterPro" id="IPR003462">
    <property type="entry name" value="ODC_Mu_crystall"/>
</dbReference>
<reference evidence="1 2" key="1">
    <citation type="submission" date="2018-04" db="EMBL/GenBank/DDBJ databases">
        <title>Brenneria corticis sp.nov.</title>
        <authorList>
            <person name="Li Y."/>
        </authorList>
    </citation>
    <scope>NUCLEOTIDE SEQUENCE [LARGE SCALE GENOMIC DNA]</scope>
    <source>
        <strain evidence="1 2">CFCC 11842</strain>
    </source>
</reference>
<keyword evidence="2" id="KW-1185">Reference proteome</keyword>
<accession>A0A2U1UCT4</accession>
<dbReference type="EMBL" id="QDKH01000001">
    <property type="protein sequence ID" value="PWC19485.1"/>
    <property type="molecule type" value="Genomic_DNA"/>
</dbReference>
<protein>
    <submittedName>
        <fullName evidence="1">Ornithine cyclodeaminase</fullName>
    </submittedName>
</protein>
<name>A0A2U1UCT4_9GAMM</name>
<sequence>MTQPVNITYLNGPDIQQLAMTDSEILTAVDAGLLAQGRHQTVIEPRVHLIPDPAFNGHFNVLRGYIAPLNLAGVKVVGDYVNNYQSGLPSEMAMLNLFNPRTGMPVAIVDASAITDMRTGAITALGARHLARRDSKVLGHIGARGTAYWNVRLLNSLYDFDEIRIHSRRPESRNAFAKRLEQDLGKKIIVTADWESCVRDADIVVEASRLEKPAPMLKTAWIKPGALVVPYGTMSAVELSLTDIMDKMVVDDWGQCKGGMFGSLRAHVAAGKLSAETLHAELGQIVAGVKPGRENDDETILFWHRGLSLSDIALGHAMLEKARKLGIGQTLRYA</sequence>
<proteinExistence type="predicted"/>
<dbReference type="RefSeq" id="WP_136164558.1">
    <property type="nucleotide sequence ID" value="NZ_KZ819071.1"/>
</dbReference>
<dbReference type="GO" id="GO:0005737">
    <property type="term" value="C:cytoplasm"/>
    <property type="evidence" value="ECO:0007669"/>
    <property type="project" value="TreeGrafter"/>
</dbReference>
<dbReference type="PANTHER" id="PTHR13812">
    <property type="entry name" value="KETIMINE REDUCTASE MU-CRYSTALLIN"/>
    <property type="match status" value="1"/>
</dbReference>
<gene>
    <name evidence="1" type="ORF">DDT56_00455</name>
</gene>
<evidence type="ECO:0000313" key="2">
    <source>
        <dbReference type="Proteomes" id="UP000296159"/>
    </source>
</evidence>
<dbReference type="PANTHER" id="PTHR13812:SF19">
    <property type="entry name" value="KETIMINE REDUCTASE MU-CRYSTALLIN"/>
    <property type="match status" value="1"/>
</dbReference>
<dbReference type="Proteomes" id="UP000296159">
    <property type="component" value="Unassembled WGS sequence"/>
</dbReference>
<organism evidence="1 2">
    <name type="scientific">Brenneria corticis</name>
    <dbReference type="NCBI Taxonomy" id="2173106"/>
    <lineage>
        <taxon>Bacteria</taxon>
        <taxon>Pseudomonadati</taxon>
        <taxon>Pseudomonadota</taxon>
        <taxon>Gammaproteobacteria</taxon>
        <taxon>Enterobacterales</taxon>
        <taxon>Pectobacteriaceae</taxon>
        <taxon>Brenneria</taxon>
    </lineage>
</organism>
<dbReference type="PIRSF" id="PIRSF001439">
    <property type="entry name" value="CryM"/>
    <property type="match status" value="1"/>
</dbReference>
<dbReference type="Pfam" id="PF02423">
    <property type="entry name" value="OCD_Mu_crystall"/>
    <property type="match status" value="1"/>
</dbReference>
<dbReference type="Gene3D" id="3.40.50.720">
    <property type="entry name" value="NAD(P)-binding Rossmann-like Domain"/>
    <property type="match status" value="1"/>
</dbReference>
<dbReference type="AlphaFoldDB" id="A0A2U1UCT4"/>
<comment type="caution">
    <text evidence="1">The sequence shown here is derived from an EMBL/GenBank/DDBJ whole genome shotgun (WGS) entry which is preliminary data.</text>
</comment>
<dbReference type="Gene3D" id="3.30.1780.10">
    <property type="entry name" value="ornithine cyclodeaminase, domain 1"/>
    <property type="match status" value="1"/>
</dbReference>
<dbReference type="InterPro" id="IPR036291">
    <property type="entry name" value="NAD(P)-bd_dom_sf"/>
</dbReference>
<evidence type="ECO:0000313" key="1">
    <source>
        <dbReference type="EMBL" id="PWC19485.1"/>
    </source>
</evidence>
<dbReference type="InterPro" id="IPR023401">
    <property type="entry name" value="ODC_N"/>
</dbReference>
<dbReference type="SUPFAM" id="SSF51735">
    <property type="entry name" value="NAD(P)-binding Rossmann-fold domains"/>
    <property type="match status" value="1"/>
</dbReference>